<reference evidence="2" key="1">
    <citation type="submission" date="2019-08" db="EMBL/GenBank/DDBJ databases">
        <title>The genome of the North American firefly Photinus pyralis.</title>
        <authorList>
            <consortium name="Photinus pyralis genome working group"/>
            <person name="Fallon T.R."/>
            <person name="Sander Lower S.E."/>
            <person name="Weng J.-K."/>
        </authorList>
    </citation>
    <scope>NUCLEOTIDE SEQUENCE</scope>
    <source>
        <strain evidence="2">TRF0915ILg1</strain>
        <tissue evidence="2">Whole body</tissue>
    </source>
</reference>
<sequence>MKLLIICFTLLVAALANRLDPQSKCVDELGIDKPILEESYAPIDNPDFHRLTECIWKEEGMMKKNGEINWDAIYRIISVYLESVTSGKSQQEAEAIVKRAIDPCRDVHGDSPGHTAIKVQICIENEMKTVRSESKNQE</sequence>
<comment type="caution">
    <text evidence="2">The sequence shown here is derived from an EMBL/GenBank/DDBJ whole genome shotgun (WGS) entry which is preliminary data.</text>
</comment>
<name>A0A8K0D2T8_IGNLU</name>
<feature type="chain" id="PRO_5035425175" evidence="1">
    <location>
        <begin position="17"/>
        <end position="138"/>
    </location>
</feature>
<accession>A0A8K0D2T8</accession>
<dbReference type="InterPro" id="IPR006170">
    <property type="entry name" value="PBP/GOBP"/>
</dbReference>
<feature type="signal peptide" evidence="1">
    <location>
        <begin position="1"/>
        <end position="16"/>
    </location>
</feature>
<dbReference type="Pfam" id="PF01395">
    <property type="entry name" value="PBP_GOBP"/>
    <property type="match status" value="1"/>
</dbReference>
<dbReference type="GO" id="GO:0005549">
    <property type="term" value="F:odorant binding"/>
    <property type="evidence" value="ECO:0007669"/>
    <property type="project" value="InterPro"/>
</dbReference>
<dbReference type="Proteomes" id="UP000801492">
    <property type="component" value="Unassembled WGS sequence"/>
</dbReference>
<evidence type="ECO:0000256" key="1">
    <source>
        <dbReference type="SAM" id="SignalP"/>
    </source>
</evidence>
<proteinExistence type="predicted"/>
<protein>
    <submittedName>
        <fullName evidence="2">Uncharacterized protein</fullName>
    </submittedName>
</protein>
<dbReference type="Gene3D" id="1.10.238.20">
    <property type="entry name" value="Pheromone/general odorant binding protein domain"/>
    <property type="match status" value="1"/>
</dbReference>
<dbReference type="EMBL" id="VTPC01005486">
    <property type="protein sequence ID" value="KAF2895952.1"/>
    <property type="molecule type" value="Genomic_DNA"/>
</dbReference>
<gene>
    <name evidence="2" type="ORF">ILUMI_10215</name>
</gene>
<keyword evidence="1" id="KW-0732">Signal</keyword>
<organism evidence="2 3">
    <name type="scientific">Ignelater luminosus</name>
    <name type="common">Cucubano</name>
    <name type="synonym">Pyrophorus luminosus</name>
    <dbReference type="NCBI Taxonomy" id="2038154"/>
    <lineage>
        <taxon>Eukaryota</taxon>
        <taxon>Metazoa</taxon>
        <taxon>Ecdysozoa</taxon>
        <taxon>Arthropoda</taxon>
        <taxon>Hexapoda</taxon>
        <taxon>Insecta</taxon>
        <taxon>Pterygota</taxon>
        <taxon>Neoptera</taxon>
        <taxon>Endopterygota</taxon>
        <taxon>Coleoptera</taxon>
        <taxon>Polyphaga</taxon>
        <taxon>Elateriformia</taxon>
        <taxon>Elateroidea</taxon>
        <taxon>Elateridae</taxon>
        <taxon>Agrypninae</taxon>
        <taxon>Pyrophorini</taxon>
        <taxon>Ignelater</taxon>
    </lineage>
</organism>
<dbReference type="InterPro" id="IPR036728">
    <property type="entry name" value="PBP_GOBP_sf"/>
</dbReference>
<dbReference type="CDD" id="cd23992">
    <property type="entry name" value="PBP_GOBP"/>
    <property type="match status" value="1"/>
</dbReference>
<keyword evidence="3" id="KW-1185">Reference proteome</keyword>
<dbReference type="OrthoDB" id="8194670at2759"/>
<evidence type="ECO:0000313" key="3">
    <source>
        <dbReference type="Proteomes" id="UP000801492"/>
    </source>
</evidence>
<dbReference type="SUPFAM" id="SSF47565">
    <property type="entry name" value="Insect pheromone/odorant-binding proteins"/>
    <property type="match status" value="1"/>
</dbReference>
<dbReference type="AlphaFoldDB" id="A0A8K0D2T8"/>
<evidence type="ECO:0000313" key="2">
    <source>
        <dbReference type="EMBL" id="KAF2895952.1"/>
    </source>
</evidence>